<evidence type="ECO:0000313" key="11">
    <source>
        <dbReference type="EMBL" id="AGB14667.1"/>
    </source>
</evidence>
<dbReference type="NCBIfam" id="NF003483">
    <property type="entry name" value="PRK05159.1"/>
    <property type="match status" value="1"/>
</dbReference>
<name>L0I9M5_HALRX</name>
<feature type="binding site" evidence="9">
    <location>
        <position position="364"/>
    </location>
    <ligand>
        <name>L-aspartate</name>
        <dbReference type="ChEBI" id="CHEBI:29991"/>
    </ligand>
</feature>
<keyword evidence="3 9" id="KW-0963">Cytoplasm</keyword>
<dbReference type="AlphaFoldDB" id="L0I9M5"/>
<evidence type="ECO:0000259" key="10">
    <source>
        <dbReference type="PROSITE" id="PS50862"/>
    </source>
</evidence>
<feature type="binding site" evidence="9">
    <location>
        <position position="360"/>
    </location>
    <ligand>
        <name>Mg(2+)</name>
        <dbReference type="ChEBI" id="CHEBI:18420"/>
        <label>2</label>
    </ligand>
</feature>
<dbReference type="PROSITE" id="PS50862">
    <property type="entry name" value="AA_TRNA_LIGASE_II"/>
    <property type="match status" value="1"/>
</dbReference>
<comment type="catalytic activity">
    <reaction evidence="9">
        <text>tRNA(Asx) + L-aspartate + ATP = L-aspartyl-tRNA(Asx) + AMP + diphosphate</text>
        <dbReference type="Rhea" id="RHEA:18349"/>
        <dbReference type="Rhea" id="RHEA-COMP:9710"/>
        <dbReference type="Rhea" id="RHEA-COMP:9711"/>
        <dbReference type="ChEBI" id="CHEBI:29991"/>
        <dbReference type="ChEBI" id="CHEBI:30616"/>
        <dbReference type="ChEBI" id="CHEBI:33019"/>
        <dbReference type="ChEBI" id="CHEBI:78442"/>
        <dbReference type="ChEBI" id="CHEBI:78516"/>
        <dbReference type="ChEBI" id="CHEBI:456215"/>
        <dbReference type="EC" id="6.1.1.23"/>
    </reaction>
</comment>
<keyword evidence="6 9" id="KW-0067">ATP-binding</keyword>
<dbReference type="Pfam" id="PF00152">
    <property type="entry name" value="tRNA-synt_2"/>
    <property type="match status" value="1"/>
</dbReference>
<feature type="domain" description="Aminoacyl-transfer RNA synthetases class-II family profile" evidence="10">
    <location>
        <begin position="134"/>
        <end position="434"/>
    </location>
</feature>
<dbReference type="GO" id="GO:0050560">
    <property type="term" value="F:aspartate-tRNA(Asn) ligase activity"/>
    <property type="evidence" value="ECO:0007669"/>
    <property type="project" value="UniProtKB-EC"/>
</dbReference>
<comment type="subunit">
    <text evidence="9">Homodimer.</text>
</comment>
<dbReference type="InterPro" id="IPR002312">
    <property type="entry name" value="Asp/Asn-tRNA-synth_IIb"/>
</dbReference>
<evidence type="ECO:0000256" key="1">
    <source>
        <dbReference type="ARBA" id="ARBA00004496"/>
    </source>
</evidence>
<comment type="cofactor">
    <cofactor evidence="9">
        <name>Mg(2+)</name>
        <dbReference type="ChEBI" id="CHEBI:18420"/>
    </cofactor>
    <text evidence="9">Binds 3 Mg(2+) cations per subunit. The strongest magnesium site (Mg1) is bound to the beta- and gamma-phosphates of ATP and four water molecules complete its coordination sphere.</text>
</comment>
<feature type="binding site" evidence="9">
    <location>
        <begin position="211"/>
        <end position="213"/>
    </location>
    <ligand>
        <name>ATP</name>
        <dbReference type="ChEBI" id="CHEBI:30616"/>
    </ligand>
</feature>
<dbReference type="GO" id="GO:0005829">
    <property type="term" value="C:cytosol"/>
    <property type="evidence" value="ECO:0007669"/>
    <property type="project" value="TreeGrafter"/>
</dbReference>
<feature type="binding site" evidence="9">
    <location>
        <position position="357"/>
    </location>
    <ligand>
        <name>Mg(2+)</name>
        <dbReference type="ChEBI" id="CHEBI:18420"/>
        <label>2</label>
    </ligand>
</feature>
<feature type="binding site" evidence="9">
    <location>
        <position position="360"/>
    </location>
    <ligand>
        <name>L-aspartate</name>
        <dbReference type="ChEBI" id="CHEBI:29991"/>
    </ligand>
</feature>
<dbReference type="RefSeq" id="WP_015299371.1">
    <property type="nucleotide sequence ID" value="NC_019964.1"/>
</dbReference>
<dbReference type="Gene3D" id="3.30.930.10">
    <property type="entry name" value="Bira Bifunctional Protein, Domain 2"/>
    <property type="match status" value="1"/>
</dbReference>
<dbReference type="SUPFAM" id="SSF50249">
    <property type="entry name" value="Nucleic acid-binding proteins"/>
    <property type="match status" value="1"/>
</dbReference>
<evidence type="ECO:0000256" key="3">
    <source>
        <dbReference type="ARBA" id="ARBA00022490"/>
    </source>
</evidence>
<feature type="binding site" evidence="9">
    <location>
        <position position="211"/>
    </location>
    <ligand>
        <name>L-aspartate</name>
        <dbReference type="ChEBI" id="CHEBI:29991"/>
    </ligand>
</feature>
<dbReference type="InterPro" id="IPR045864">
    <property type="entry name" value="aa-tRNA-synth_II/BPL/LPL"/>
</dbReference>
<evidence type="ECO:0000313" key="12">
    <source>
        <dbReference type="Proteomes" id="UP000010846"/>
    </source>
</evidence>
<reference evidence="11" key="1">
    <citation type="submission" date="2011-09" db="EMBL/GenBank/DDBJ databases">
        <title>Complete sequence of Halovivax ruber XH-70.</title>
        <authorList>
            <consortium name="US DOE Joint Genome Institute"/>
            <person name="Lucas S."/>
            <person name="Han J."/>
            <person name="Lapidus A."/>
            <person name="Cheng J.-F."/>
            <person name="Goodwin L."/>
            <person name="Pitluck S."/>
            <person name="Peters L."/>
            <person name="Mikhailova N."/>
            <person name="Davenport K."/>
            <person name="Detter J.C."/>
            <person name="Han C."/>
            <person name="Tapia R."/>
            <person name="Land M."/>
            <person name="Hauser L."/>
            <person name="Kyrpides N."/>
            <person name="Ivanova N."/>
            <person name="Pagani I."/>
            <person name="Sproer C."/>
            <person name="Anderson I."/>
            <person name="Woyke T."/>
        </authorList>
    </citation>
    <scope>NUCLEOTIDE SEQUENCE</scope>
    <source>
        <strain evidence="11">XH-70</strain>
    </source>
</reference>
<evidence type="ECO:0000256" key="4">
    <source>
        <dbReference type="ARBA" id="ARBA00022598"/>
    </source>
</evidence>
<dbReference type="GO" id="GO:0000287">
    <property type="term" value="F:magnesium ion binding"/>
    <property type="evidence" value="ECO:0007669"/>
    <property type="project" value="UniProtKB-UniRule"/>
</dbReference>
<dbReference type="GeneID" id="14377441"/>
<dbReference type="InterPro" id="IPR004523">
    <property type="entry name" value="Asp-tRNA_synthase_2"/>
</dbReference>
<feature type="region of interest" description="Aspartate" evidence="9">
    <location>
        <begin position="189"/>
        <end position="192"/>
    </location>
</feature>
<evidence type="ECO:0000256" key="7">
    <source>
        <dbReference type="ARBA" id="ARBA00022917"/>
    </source>
</evidence>
<dbReference type="PANTHER" id="PTHR43450">
    <property type="entry name" value="ASPARTYL-TRNA SYNTHETASE"/>
    <property type="match status" value="1"/>
</dbReference>
<protein>
    <recommendedName>
        <fullName evidence="9">Aspartate--tRNA(Asp/Asn) ligase</fullName>
        <ecNumber evidence="9">6.1.1.23</ecNumber>
    </recommendedName>
    <alternativeName>
        <fullName evidence="9">Aspartyl-tRNA synthetase</fullName>
        <shortName evidence="9">AspRS</shortName>
    </alternativeName>
    <alternativeName>
        <fullName evidence="9">Non-discriminating aspartyl-tRNA synthetase</fullName>
        <shortName evidence="9">ND-AspRS</shortName>
    </alternativeName>
</protein>
<dbReference type="PRINTS" id="PR01042">
    <property type="entry name" value="TRNASYNTHASP"/>
</dbReference>
<dbReference type="HOGENOM" id="CLU_004553_2_1_2"/>
<comment type="subcellular location">
    <subcellularLocation>
        <location evidence="1 9">Cytoplasm</location>
    </subcellularLocation>
</comment>
<dbReference type="NCBIfam" id="TIGR00458">
    <property type="entry name" value="aspS_nondisc"/>
    <property type="match status" value="1"/>
</dbReference>
<dbReference type="eggNOG" id="arCOG00406">
    <property type="taxonomic scope" value="Archaea"/>
</dbReference>
<dbReference type="Gene3D" id="2.40.50.140">
    <property type="entry name" value="Nucleic acid-binding proteins"/>
    <property type="match status" value="1"/>
</dbReference>
<dbReference type="SUPFAM" id="SSF55681">
    <property type="entry name" value="Class II aaRS and biotin synthetases"/>
    <property type="match status" value="1"/>
</dbReference>
<comment type="caution">
    <text evidence="9">Lacks conserved residue(s) required for the propagation of feature annotation.</text>
</comment>
<keyword evidence="7 9" id="KW-0648">Protein biosynthesis</keyword>
<comment type="similarity">
    <text evidence="2 9">Belongs to the class-II aminoacyl-tRNA synthetase family. Type 2 subfamily.</text>
</comment>
<dbReference type="EC" id="6.1.1.23" evidence="9"/>
<keyword evidence="5 9" id="KW-0547">Nucleotide-binding</keyword>
<dbReference type="OrthoDB" id="5908at2157"/>
<keyword evidence="12" id="KW-1185">Reference proteome</keyword>
<dbReference type="Pfam" id="PF01336">
    <property type="entry name" value="tRNA_anti-codon"/>
    <property type="match status" value="1"/>
</dbReference>
<dbReference type="GO" id="GO:0017101">
    <property type="term" value="C:aminoacyl-tRNA synthetase multienzyme complex"/>
    <property type="evidence" value="ECO:0007669"/>
    <property type="project" value="TreeGrafter"/>
</dbReference>
<sequence length="434" mass="48921">MQDRTYIDDCEPTESTTTIAGHVHEIRDLGGIQFVLIRDRTGRCQVVVKDDEHPALTDRVDDLGREDVVRVTGDLVVAEQAPGGVELFPDELVVLDAAATDLPLEIAKAVDADRSTRLDHRAIDVRSPETRAIFSLRSKVIVSLRSWFRDAAYEEVETPTITAAGAEGGAELFPVVYYDREAVLSQSPQLYKQVLVAAGFDRLFEFGTAFRAEAFATSRHVSEISMLDVELGYIEDHHDVMDVQEASLRHALDELRTRADRELTRLDVDLTVPTDPFPRITFEEARELLATEYDHEPEDPTDLDTRGERLLGEYFAERGQPAVFVVGYPEEKFYYRQDVPDDEIASRKFDLLYRGLELSSGGQREHDVDRLRERMVERGLELADFEFYLEGLSYGTPPHGGFGLGIDRLVQQIADLDHVSEAILFPRDPGRLAP</sequence>
<organism evidence="11 12">
    <name type="scientific">Halovivax ruber (strain DSM 18193 / JCM 13892 / XH-70)</name>
    <dbReference type="NCBI Taxonomy" id="797302"/>
    <lineage>
        <taxon>Archaea</taxon>
        <taxon>Methanobacteriati</taxon>
        <taxon>Methanobacteriota</taxon>
        <taxon>Stenosarchaea group</taxon>
        <taxon>Halobacteria</taxon>
        <taxon>Halobacteriales</taxon>
        <taxon>Natrialbaceae</taxon>
        <taxon>Halovivax</taxon>
    </lineage>
</organism>
<feature type="binding site" evidence="9">
    <location>
        <begin position="219"/>
        <end position="221"/>
    </location>
    <ligand>
        <name>ATP</name>
        <dbReference type="ChEBI" id="CHEBI:30616"/>
    </ligand>
</feature>
<feature type="binding site" evidence="9">
    <location>
        <position position="357"/>
    </location>
    <ligand>
        <name>ATP</name>
        <dbReference type="ChEBI" id="CHEBI:30616"/>
    </ligand>
</feature>
<keyword evidence="4 9" id="KW-0436">Ligase</keyword>
<gene>
    <name evidence="9" type="primary">aspS</name>
    <name evidence="11" type="ordered locus">Halru_0012</name>
</gene>
<dbReference type="GO" id="GO:0004815">
    <property type="term" value="F:aspartate-tRNA ligase activity"/>
    <property type="evidence" value="ECO:0007669"/>
    <property type="project" value="UniProtKB-UniRule"/>
</dbReference>
<comment type="function">
    <text evidence="9">Aspartyl-tRNA synthetase with relaxed tRNA specificity since it is able to aspartylate not only its cognate tRNA(Asp) but also tRNA(Asn). Reaction proceeds in two steps: L-aspartate is first activated by ATP to form Asp-AMP and then transferred to the acceptor end of tRNA(Asp/Asn).</text>
</comment>
<dbReference type="InterPro" id="IPR006195">
    <property type="entry name" value="aa-tRNA-synth_II"/>
</dbReference>
<keyword evidence="9" id="KW-0460">Magnesium</keyword>
<evidence type="ECO:0000256" key="9">
    <source>
        <dbReference type="HAMAP-Rule" id="MF_02075"/>
    </source>
</evidence>
<keyword evidence="8 9" id="KW-0030">Aminoacyl-tRNA synthetase</keyword>
<dbReference type="InterPro" id="IPR004365">
    <property type="entry name" value="NA-bd_OB_tRNA"/>
</dbReference>
<dbReference type="KEGG" id="hru:Halru_0012"/>
<accession>L0I9M5</accession>
<evidence type="ECO:0000256" key="5">
    <source>
        <dbReference type="ARBA" id="ARBA00022741"/>
    </source>
</evidence>
<keyword evidence="9" id="KW-0479">Metal-binding</keyword>
<feature type="binding site" evidence="9">
    <location>
        <position position="357"/>
    </location>
    <ligand>
        <name>Mg(2+)</name>
        <dbReference type="ChEBI" id="CHEBI:18420"/>
        <label>3</label>
    </ligand>
</feature>
<dbReference type="GO" id="GO:0006422">
    <property type="term" value="P:aspartyl-tRNA aminoacylation"/>
    <property type="evidence" value="ECO:0007669"/>
    <property type="project" value="UniProtKB-UniRule"/>
</dbReference>
<dbReference type="STRING" id="797302.Halru_0012"/>
<proteinExistence type="inferred from homology"/>
<dbReference type="InterPro" id="IPR012340">
    <property type="entry name" value="NA-bd_OB-fold"/>
</dbReference>
<dbReference type="HAMAP" id="MF_02075">
    <property type="entry name" value="Asp_tRNA_synth_type2"/>
    <property type="match status" value="1"/>
</dbReference>
<evidence type="ECO:0000256" key="2">
    <source>
        <dbReference type="ARBA" id="ARBA00005312"/>
    </source>
</evidence>
<feature type="site" description="Important for tRNA non-discrimination" evidence="9">
    <location>
        <position position="82"/>
    </location>
</feature>
<dbReference type="GO" id="GO:0003723">
    <property type="term" value="F:RNA binding"/>
    <property type="evidence" value="ECO:0007669"/>
    <property type="project" value="TreeGrafter"/>
</dbReference>
<evidence type="ECO:0000256" key="8">
    <source>
        <dbReference type="ARBA" id="ARBA00023146"/>
    </source>
</evidence>
<dbReference type="EMBL" id="CP003050">
    <property type="protein sequence ID" value="AGB14667.1"/>
    <property type="molecule type" value="Genomic_DNA"/>
</dbReference>
<dbReference type="Proteomes" id="UP000010846">
    <property type="component" value="Chromosome"/>
</dbReference>
<dbReference type="PANTHER" id="PTHR43450:SF1">
    <property type="entry name" value="ASPARTATE--TRNA LIGASE, CYTOPLASMIC"/>
    <property type="match status" value="1"/>
</dbReference>
<dbReference type="InterPro" id="IPR004364">
    <property type="entry name" value="Aa-tRNA-synt_II"/>
</dbReference>
<feature type="binding site" evidence="9">
    <location>
        <position position="167"/>
    </location>
    <ligand>
        <name>L-aspartate</name>
        <dbReference type="ChEBI" id="CHEBI:29991"/>
    </ligand>
</feature>
<feature type="binding site" evidence="9">
    <location>
        <begin position="405"/>
        <end position="408"/>
    </location>
    <ligand>
        <name>ATP</name>
        <dbReference type="ChEBI" id="CHEBI:30616"/>
    </ligand>
</feature>
<evidence type="ECO:0000256" key="6">
    <source>
        <dbReference type="ARBA" id="ARBA00022840"/>
    </source>
</evidence>
<dbReference type="GO" id="GO:0005524">
    <property type="term" value="F:ATP binding"/>
    <property type="evidence" value="ECO:0007669"/>
    <property type="project" value="UniProtKB-UniRule"/>
</dbReference>